<dbReference type="Gene3D" id="3.40.50.300">
    <property type="entry name" value="P-loop containing nucleotide triphosphate hydrolases"/>
    <property type="match status" value="2"/>
</dbReference>
<name>A0A813IIJ2_POLGL</name>
<feature type="domain" description="DNA2/NAM7 helicase-like C-terminal" evidence="3">
    <location>
        <begin position="289"/>
        <end position="475"/>
    </location>
</feature>
<dbReference type="InterPro" id="IPR041677">
    <property type="entry name" value="DNA2/NAM7_AAA_11"/>
</dbReference>
<dbReference type="AlphaFoldDB" id="A0A813IIJ2"/>
<evidence type="ECO:0008006" key="6">
    <source>
        <dbReference type="Google" id="ProtNLM"/>
    </source>
</evidence>
<evidence type="ECO:0000259" key="2">
    <source>
        <dbReference type="Pfam" id="PF13086"/>
    </source>
</evidence>
<feature type="non-terminal residue" evidence="4">
    <location>
        <position position="1"/>
    </location>
</feature>
<evidence type="ECO:0000259" key="3">
    <source>
        <dbReference type="Pfam" id="PF13087"/>
    </source>
</evidence>
<protein>
    <recommendedName>
        <fullName evidence="6">RNA helicase</fullName>
    </recommendedName>
</protein>
<feature type="domain" description="DNA2/NAM7 helicase helicase" evidence="2">
    <location>
        <begin position="201"/>
        <end position="282"/>
    </location>
</feature>
<comment type="caution">
    <text evidence="4">The sequence shown here is derived from an EMBL/GenBank/DDBJ whole genome shotgun (WGS) entry which is preliminary data.</text>
</comment>
<dbReference type="PANTHER" id="PTHR10887">
    <property type="entry name" value="DNA2/NAM7 HELICASE FAMILY"/>
    <property type="match status" value="1"/>
</dbReference>
<reference evidence="4" key="1">
    <citation type="submission" date="2021-02" db="EMBL/GenBank/DDBJ databases">
        <authorList>
            <person name="Dougan E. K."/>
            <person name="Rhodes N."/>
            <person name="Thang M."/>
            <person name="Chan C."/>
        </authorList>
    </citation>
    <scope>NUCLEOTIDE SEQUENCE</scope>
</reference>
<dbReference type="Pfam" id="PF13087">
    <property type="entry name" value="AAA_12"/>
    <property type="match status" value="1"/>
</dbReference>
<proteinExistence type="predicted"/>
<feature type="non-terminal residue" evidence="4">
    <location>
        <position position="493"/>
    </location>
</feature>
<dbReference type="PANTHER" id="PTHR10887:SF495">
    <property type="entry name" value="HELICASE SENATAXIN ISOFORM X1-RELATED"/>
    <property type="match status" value="1"/>
</dbReference>
<feature type="region of interest" description="Disordered" evidence="1">
    <location>
        <begin position="1"/>
        <end position="52"/>
    </location>
</feature>
<evidence type="ECO:0000256" key="1">
    <source>
        <dbReference type="SAM" id="MobiDB-lite"/>
    </source>
</evidence>
<evidence type="ECO:0000313" key="4">
    <source>
        <dbReference type="EMBL" id="CAE8650937.1"/>
    </source>
</evidence>
<dbReference type="Pfam" id="PF13086">
    <property type="entry name" value="AAA_11"/>
    <property type="match status" value="2"/>
</dbReference>
<dbReference type="InterPro" id="IPR041679">
    <property type="entry name" value="DNA2/NAM7-like_C"/>
</dbReference>
<accession>A0A813IIJ2</accession>
<feature type="compositionally biased region" description="Low complexity" evidence="1">
    <location>
        <begin position="1"/>
        <end position="43"/>
    </location>
</feature>
<dbReference type="InterPro" id="IPR047187">
    <property type="entry name" value="SF1_C_Upf1"/>
</dbReference>
<dbReference type="InterPro" id="IPR045055">
    <property type="entry name" value="DNA2/NAM7-like"/>
</dbReference>
<dbReference type="GO" id="GO:0004386">
    <property type="term" value="F:helicase activity"/>
    <property type="evidence" value="ECO:0007669"/>
    <property type="project" value="InterPro"/>
</dbReference>
<dbReference type="Proteomes" id="UP000626109">
    <property type="component" value="Unassembled WGS sequence"/>
</dbReference>
<organism evidence="4 5">
    <name type="scientific">Polarella glacialis</name>
    <name type="common">Dinoflagellate</name>
    <dbReference type="NCBI Taxonomy" id="89957"/>
    <lineage>
        <taxon>Eukaryota</taxon>
        <taxon>Sar</taxon>
        <taxon>Alveolata</taxon>
        <taxon>Dinophyceae</taxon>
        <taxon>Suessiales</taxon>
        <taxon>Suessiaceae</taxon>
        <taxon>Polarella</taxon>
    </lineage>
</organism>
<dbReference type="CDD" id="cd18808">
    <property type="entry name" value="SF1_C_Upf1"/>
    <property type="match status" value="1"/>
</dbReference>
<evidence type="ECO:0000313" key="5">
    <source>
        <dbReference type="Proteomes" id="UP000626109"/>
    </source>
</evidence>
<dbReference type="EMBL" id="CAJNNW010009391">
    <property type="protein sequence ID" value="CAE8650937.1"/>
    <property type="molecule type" value="Genomic_DNA"/>
</dbReference>
<gene>
    <name evidence="4" type="ORF">PGLA2088_LOCUS8700</name>
</gene>
<feature type="domain" description="DNA2/NAM7 helicase helicase" evidence="2">
    <location>
        <begin position="94"/>
        <end position="197"/>
    </location>
</feature>
<dbReference type="SUPFAM" id="SSF52540">
    <property type="entry name" value="P-loop containing nucleoside triphosphate hydrolases"/>
    <property type="match status" value="1"/>
</dbReference>
<dbReference type="InterPro" id="IPR027417">
    <property type="entry name" value="P-loop_NTPase"/>
</dbReference>
<sequence length="493" mass="52457">PAANKNNNNNNNNNNNSSNSNSNNNNSGNNNNNNSSNKAAAAAPPAPPPELTEAPELAALNAEQKAVARALVSWPDAGRGGKGGGGGHCSGEGPVLVRGVFGSGKSRTLAACVVFLDKLLTARRDPRRILLVCQTNVAVDAVLHQLLERYGWDNFARLGSFKSVHPKLLYRTVSLMATRQAAAKELLEALDKRPPEVKEALQAAVERGVLPPRASVWRRRRLVAATAAALDAAEHLGQDALHCPFVLVDEVTQLTEPAVLCCFHLARAQRALLVGDPRQLPPRAQHEPLQRSLLERLWEDGPASARVELSTQYRCHPEIAQLGSSLFYGGWLRSGVSAEERASGLGPGAPPLAVVLSEGSEVRAGQSYRHDDEAKLVAAWLRRALSCGKLGEADFGVVCLYRPQAEACARALASLGINGVTCATVDAFQGGEKEAIAVSCGRSTFSKGGDSFSGCPRRLNVALSRARRHLTVFGCEAFLAGHPIFSHVLAAAK</sequence>